<gene>
    <name evidence="2" type="ORF">JKP88DRAFT_251222</name>
</gene>
<evidence type="ECO:0000256" key="1">
    <source>
        <dbReference type="SAM" id="MobiDB-lite"/>
    </source>
</evidence>
<evidence type="ECO:0000313" key="2">
    <source>
        <dbReference type="EMBL" id="KAG5191760.1"/>
    </source>
</evidence>
<sequence length="235" mass="25231">MPLPRQRLRTEGQAVTDRGDVRVHIAPPAAAAGAHPQPCRALGQQPGSSGMVRDMGAICARTNRYARRMANNLLVLLRAAGGGGGASGSTAAVLITFAPHLRAQQRALHEHLALRLPPLVPCEHERLVMVQVSGIAGALYFYSAEEQRMLCDCLGLCPTPRTPAQEAAFLDRGHVRSARVRRQHRAALLPDARRCTLAERPHATMKAVVDVPRCAATATCCSRARGAHVTGITHF</sequence>
<dbReference type="OrthoDB" id="10051711at2759"/>
<organism evidence="2 3">
    <name type="scientific">Tribonema minus</name>
    <dbReference type="NCBI Taxonomy" id="303371"/>
    <lineage>
        <taxon>Eukaryota</taxon>
        <taxon>Sar</taxon>
        <taxon>Stramenopiles</taxon>
        <taxon>Ochrophyta</taxon>
        <taxon>PX clade</taxon>
        <taxon>Xanthophyceae</taxon>
        <taxon>Tribonematales</taxon>
        <taxon>Tribonemataceae</taxon>
        <taxon>Tribonema</taxon>
    </lineage>
</organism>
<feature type="compositionally biased region" description="Low complexity" evidence="1">
    <location>
        <begin position="29"/>
        <end position="41"/>
    </location>
</feature>
<dbReference type="AlphaFoldDB" id="A0A835ZDM2"/>
<name>A0A835ZDM2_9STRA</name>
<protein>
    <submittedName>
        <fullName evidence="2">Uncharacterized protein</fullName>
    </submittedName>
</protein>
<keyword evidence="3" id="KW-1185">Reference proteome</keyword>
<dbReference type="EMBL" id="JAFCMP010000014">
    <property type="protein sequence ID" value="KAG5191760.1"/>
    <property type="molecule type" value="Genomic_DNA"/>
</dbReference>
<feature type="region of interest" description="Disordered" evidence="1">
    <location>
        <begin position="29"/>
        <end position="48"/>
    </location>
</feature>
<proteinExistence type="predicted"/>
<reference evidence="2" key="1">
    <citation type="submission" date="2021-02" db="EMBL/GenBank/DDBJ databases">
        <title>First Annotated Genome of the Yellow-green Alga Tribonema minus.</title>
        <authorList>
            <person name="Mahan K.M."/>
        </authorList>
    </citation>
    <scope>NUCLEOTIDE SEQUENCE</scope>
    <source>
        <strain evidence="2">UTEX B ZZ1240</strain>
    </source>
</reference>
<feature type="region of interest" description="Disordered" evidence="1">
    <location>
        <begin position="1"/>
        <end position="21"/>
    </location>
</feature>
<comment type="caution">
    <text evidence="2">The sequence shown here is derived from an EMBL/GenBank/DDBJ whole genome shotgun (WGS) entry which is preliminary data.</text>
</comment>
<accession>A0A835ZDM2</accession>
<evidence type="ECO:0000313" key="3">
    <source>
        <dbReference type="Proteomes" id="UP000664859"/>
    </source>
</evidence>
<dbReference type="Proteomes" id="UP000664859">
    <property type="component" value="Unassembled WGS sequence"/>
</dbReference>